<comment type="caution">
    <text evidence="2">The sequence shown here is derived from an EMBL/GenBank/DDBJ whole genome shotgun (WGS) entry which is preliminary data.</text>
</comment>
<organism evidence="2 3">
    <name type="scientific">Phytophthora fragariae</name>
    <dbReference type="NCBI Taxonomy" id="53985"/>
    <lineage>
        <taxon>Eukaryota</taxon>
        <taxon>Sar</taxon>
        <taxon>Stramenopiles</taxon>
        <taxon>Oomycota</taxon>
        <taxon>Peronosporomycetes</taxon>
        <taxon>Peronosporales</taxon>
        <taxon>Peronosporaceae</taxon>
        <taxon>Phytophthora</taxon>
    </lineage>
</organism>
<sequence length="384" mass="42665">MPTPSDSTDSSQSTEPQTKKRKPTYLVRKEEEALRDEILQLQAQVAVLQSRGLPAGAAIAADPVLQAARAKRKVLTDVVRNQQLGVAAAQSLLMESSRTQSSHPLCTHIRLRRDWAARRATLLAIRDEKLQNAFDYAMARTQFAADGLDHEASEKFETDKGDVCFLGNVVVRFPGVQSPRQVYEALYFYLTNMEISISERLGHITVREDYGVLEGSAFNARLTSSDGNGVTTESNTIAFTQLFEKGDPRFGGEPCAIVAADSVDEDELYPYRPSERIRKDISGAIVLTASRQGKRPTAETAALTEADDGSELVVTMRRTGYLKLHRPEFPVSPFAQQELEAGIADWGTVMIKAMREILFAQIRGKRSQRGCTKSRTRLWSSDHR</sequence>
<gene>
    <name evidence="2" type="ORF">PF008_g14186</name>
</gene>
<feature type="region of interest" description="Disordered" evidence="1">
    <location>
        <begin position="1"/>
        <end position="25"/>
    </location>
</feature>
<proteinExistence type="predicted"/>
<name>A0A6G0RHS6_9STRA</name>
<accession>A0A6G0RHS6</accession>
<dbReference type="Proteomes" id="UP000486351">
    <property type="component" value="Unassembled WGS sequence"/>
</dbReference>
<dbReference type="EMBL" id="QXFY01000869">
    <property type="protein sequence ID" value="KAE9333969.1"/>
    <property type="molecule type" value="Genomic_DNA"/>
</dbReference>
<reference evidence="2 3" key="1">
    <citation type="submission" date="2018-09" db="EMBL/GenBank/DDBJ databases">
        <title>Genomic investigation of the strawberry pathogen Phytophthora fragariae indicates pathogenicity is determined by transcriptional variation in three key races.</title>
        <authorList>
            <person name="Adams T.M."/>
            <person name="Armitage A.D."/>
            <person name="Sobczyk M.K."/>
            <person name="Bates H.J."/>
            <person name="Dunwell J.M."/>
            <person name="Nellist C.F."/>
            <person name="Harrison R.J."/>
        </authorList>
    </citation>
    <scope>NUCLEOTIDE SEQUENCE [LARGE SCALE GENOMIC DNA]</scope>
    <source>
        <strain evidence="2 3">NOV-77</strain>
    </source>
</reference>
<feature type="compositionally biased region" description="Low complexity" evidence="1">
    <location>
        <begin position="1"/>
        <end position="16"/>
    </location>
</feature>
<evidence type="ECO:0000313" key="2">
    <source>
        <dbReference type="EMBL" id="KAE9333969.1"/>
    </source>
</evidence>
<dbReference type="AlphaFoldDB" id="A0A6G0RHS6"/>
<protein>
    <submittedName>
        <fullName evidence="2">Uncharacterized protein</fullName>
    </submittedName>
</protein>
<evidence type="ECO:0000256" key="1">
    <source>
        <dbReference type="SAM" id="MobiDB-lite"/>
    </source>
</evidence>
<evidence type="ECO:0000313" key="3">
    <source>
        <dbReference type="Proteomes" id="UP000486351"/>
    </source>
</evidence>